<evidence type="ECO:0000313" key="1">
    <source>
        <dbReference type="EMBL" id="JAH89921.1"/>
    </source>
</evidence>
<name>A0A0E9WI19_ANGAN</name>
<protein>
    <submittedName>
        <fullName evidence="1">Uncharacterized protein</fullName>
    </submittedName>
</protein>
<organism evidence="1">
    <name type="scientific">Anguilla anguilla</name>
    <name type="common">European freshwater eel</name>
    <name type="synonym">Muraena anguilla</name>
    <dbReference type="NCBI Taxonomy" id="7936"/>
    <lineage>
        <taxon>Eukaryota</taxon>
        <taxon>Metazoa</taxon>
        <taxon>Chordata</taxon>
        <taxon>Craniata</taxon>
        <taxon>Vertebrata</taxon>
        <taxon>Euteleostomi</taxon>
        <taxon>Actinopterygii</taxon>
        <taxon>Neopterygii</taxon>
        <taxon>Teleostei</taxon>
        <taxon>Anguilliformes</taxon>
        <taxon>Anguillidae</taxon>
        <taxon>Anguilla</taxon>
    </lineage>
</organism>
<dbReference type="EMBL" id="GBXM01018656">
    <property type="protein sequence ID" value="JAH89921.1"/>
    <property type="molecule type" value="Transcribed_RNA"/>
</dbReference>
<reference evidence="1" key="1">
    <citation type="submission" date="2014-11" db="EMBL/GenBank/DDBJ databases">
        <authorList>
            <person name="Amaro Gonzalez C."/>
        </authorList>
    </citation>
    <scope>NUCLEOTIDE SEQUENCE</scope>
</reference>
<dbReference type="AlphaFoldDB" id="A0A0E9WI19"/>
<sequence>MYNYASVNVCSPSFSELCFLFLSWCTNGRLQAGAHSLRCCFLSEGRLSEAPLSSLGLYSCHAP</sequence>
<reference evidence="1" key="2">
    <citation type="journal article" date="2015" name="Fish Shellfish Immunol.">
        <title>Early steps in the European eel (Anguilla anguilla)-Vibrio vulnificus interaction in the gills: Role of the RtxA13 toxin.</title>
        <authorList>
            <person name="Callol A."/>
            <person name="Pajuelo D."/>
            <person name="Ebbesson L."/>
            <person name="Teles M."/>
            <person name="MacKenzie S."/>
            <person name="Amaro C."/>
        </authorList>
    </citation>
    <scope>NUCLEOTIDE SEQUENCE</scope>
</reference>
<accession>A0A0E9WI19</accession>
<proteinExistence type="predicted"/>